<dbReference type="Proteomes" id="UP000199391">
    <property type="component" value="Unassembled WGS sequence"/>
</dbReference>
<reference evidence="2" key="1">
    <citation type="submission" date="2016-10" db="EMBL/GenBank/DDBJ databases">
        <authorList>
            <person name="Varghese N."/>
            <person name="Submissions S."/>
        </authorList>
    </citation>
    <scope>NUCLEOTIDE SEQUENCE [LARGE SCALE GENOMIC DNA]</scope>
    <source>
        <strain evidence="2">CGMCC 1.11014</strain>
    </source>
</reference>
<dbReference type="InterPro" id="IPR036628">
    <property type="entry name" value="Clp_N_dom_sf"/>
</dbReference>
<dbReference type="STRING" id="1035707.SAMN05216552_101525"/>
<name>A0A1I7K667_9BURK</name>
<evidence type="ECO:0000313" key="2">
    <source>
        <dbReference type="Proteomes" id="UP000199391"/>
    </source>
</evidence>
<keyword evidence="2" id="KW-1185">Reference proteome</keyword>
<dbReference type="AlphaFoldDB" id="A0A1I7K667"/>
<sequence length="170" mass="18110">MFNRFKLYWQDIRTVAALNTEAERQAHLGGEQLPGAEHYLLSALSLEEGSARRALQRVGADPEGFRAAISEQYASTLEKMGLDAGLAGEAPPPVSDKKALFNAQPSGQALMRALPDLRKATKATPLCGAHVLLAIARMPHSVAARALKTMGVDCQAVARAAEAELAMMAS</sequence>
<organism evidence="1 2">
    <name type="scientific">Pseudoduganella namucuonensis</name>
    <dbReference type="NCBI Taxonomy" id="1035707"/>
    <lineage>
        <taxon>Bacteria</taxon>
        <taxon>Pseudomonadati</taxon>
        <taxon>Pseudomonadota</taxon>
        <taxon>Betaproteobacteria</taxon>
        <taxon>Burkholderiales</taxon>
        <taxon>Oxalobacteraceae</taxon>
        <taxon>Telluria group</taxon>
        <taxon>Pseudoduganella</taxon>
    </lineage>
</organism>
<dbReference type="Gene3D" id="1.10.1780.10">
    <property type="entry name" value="Clp, N-terminal domain"/>
    <property type="match status" value="1"/>
</dbReference>
<evidence type="ECO:0000313" key="1">
    <source>
        <dbReference type="EMBL" id="SFU92911.1"/>
    </source>
</evidence>
<proteinExistence type="predicted"/>
<dbReference type="EMBL" id="FPBO01000015">
    <property type="protein sequence ID" value="SFU92911.1"/>
    <property type="molecule type" value="Genomic_DNA"/>
</dbReference>
<accession>A0A1I7K667</accession>
<dbReference type="RefSeq" id="WP_177307269.1">
    <property type="nucleotide sequence ID" value="NZ_FPBO01000015.1"/>
</dbReference>
<gene>
    <name evidence="1" type="ORF">SAMN05216552_101525</name>
</gene>
<protein>
    <submittedName>
        <fullName evidence="1">Clp amino terminal domain-containing protein, pathogenicity island component</fullName>
    </submittedName>
</protein>